<evidence type="ECO:0000256" key="1">
    <source>
        <dbReference type="ARBA" id="ARBA00001941"/>
    </source>
</evidence>
<name>A0A180G1J4_PUCT1</name>
<evidence type="ECO:0000256" key="2">
    <source>
        <dbReference type="ARBA" id="ARBA00004609"/>
    </source>
</evidence>
<dbReference type="GO" id="GO:0098552">
    <property type="term" value="C:side of membrane"/>
    <property type="evidence" value="ECO:0007669"/>
    <property type="project" value="UniProtKB-KW"/>
</dbReference>
<dbReference type="SUPFAM" id="SSF88713">
    <property type="entry name" value="Glycoside hydrolase/deacetylase"/>
    <property type="match status" value="1"/>
</dbReference>
<dbReference type="GO" id="GO:0004099">
    <property type="term" value="F:chitin deacetylase activity"/>
    <property type="evidence" value="ECO:0007669"/>
    <property type="project" value="UniProtKB-EC"/>
</dbReference>
<dbReference type="Pfam" id="PF01522">
    <property type="entry name" value="Polysacc_deac_1"/>
    <property type="match status" value="1"/>
</dbReference>
<keyword evidence="15" id="KW-1185">Reference proteome</keyword>
<evidence type="ECO:0000256" key="11">
    <source>
        <dbReference type="SAM" id="SignalP"/>
    </source>
</evidence>
<keyword evidence="5" id="KW-0119">Carbohydrate metabolism</keyword>
<proteinExistence type="predicted"/>
<dbReference type="GO" id="GO:0009272">
    <property type="term" value="P:fungal-type cell wall biogenesis"/>
    <property type="evidence" value="ECO:0007669"/>
    <property type="project" value="UniProtKB-ARBA"/>
</dbReference>
<dbReference type="InterPro" id="IPR002509">
    <property type="entry name" value="NODB_dom"/>
</dbReference>
<evidence type="ECO:0000256" key="4">
    <source>
        <dbReference type="ARBA" id="ARBA00023024"/>
    </source>
</evidence>
<dbReference type="InterPro" id="IPR011330">
    <property type="entry name" value="Glyco_hydro/deAcase_b/a-brl"/>
</dbReference>
<dbReference type="VEuPathDB" id="FungiDB:PTTG_30323"/>
<evidence type="ECO:0000259" key="12">
    <source>
        <dbReference type="PROSITE" id="PS51677"/>
    </source>
</evidence>
<keyword evidence="8" id="KW-0624">Polysaccharide degradation</keyword>
<evidence type="ECO:0000256" key="6">
    <source>
        <dbReference type="ARBA" id="ARBA00023285"/>
    </source>
</evidence>
<feature type="signal peptide" evidence="11">
    <location>
        <begin position="1"/>
        <end position="32"/>
    </location>
</feature>
<dbReference type="Gene3D" id="3.20.20.370">
    <property type="entry name" value="Glycoside hydrolase/deacetylase"/>
    <property type="match status" value="1"/>
</dbReference>
<protein>
    <recommendedName>
        <fullName evidence="9">chitin deacetylase</fullName>
        <ecNumber evidence="9">3.5.1.41</ecNumber>
    </recommendedName>
</protein>
<reference evidence="14 15" key="3">
    <citation type="journal article" date="2017" name="G3 (Bethesda)">
        <title>Comparative analysis highlights variable genome content of wheat rusts and divergence of the mating loci.</title>
        <authorList>
            <person name="Cuomo C.A."/>
            <person name="Bakkeren G."/>
            <person name="Khalil H.B."/>
            <person name="Panwar V."/>
            <person name="Joly D."/>
            <person name="Linning R."/>
            <person name="Sakthikumar S."/>
            <person name="Song X."/>
            <person name="Adiconis X."/>
            <person name="Fan L."/>
            <person name="Goldberg J.M."/>
            <person name="Levin J.Z."/>
            <person name="Young S."/>
            <person name="Zeng Q."/>
            <person name="Anikster Y."/>
            <person name="Bruce M."/>
            <person name="Wang M."/>
            <person name="Yin C."/>
            <person name="McCallum B."/>
            <person name="Szabo L.J."/>
            <person name="Hulbert S."/>
            <person name="Chen X."/>
            <person name="Fellers J.P."/>
        </authorList>
    </citation>
    <scope>NUCLEOTIDE SEQUENCE</scope>
    <source>
        <strain evidence="14">isolate 1-1 / race 1 (BBBD)</strain>
        <strain evidence="15">Isolate 1-1 / race 1 (BBBD)</strain>
    </source>
</reference>
<reference evidence="13" key="2">
    <citation type="submission" date="2016-05" db="EMBL/GenBank/DDBJ databases">
        <title>Comparative analysis highlights variable genome content of wheat rusts and divergence of the mating loci.</title>
        <authorList>
            <person name="Cuomo C.A."/>
            <person name="Bakkeren G."/>
            <person name="Szabo L."/>
            <person name="Khalil H."/>
            <person name="Joly D."/>
            <person name="Goldberg J."/>
            <person name="Young S."/>
            <person name="Zeng Q."/>
            <person name="Fellers J."/>
        </authorList>
    </citation>
    <scope>NUCLEOTIDE SEQUENCE [LARGE SCALE GENOMIC DNA]</scope>
    <source>
        <strain evidence="13">1-1 BBBD Race 1</strain>
    </source>
</reference>
<keyword evidence="3" id="KW-0325">Glycoprotein</keyword>
<dbReference type="EnsemblFungi" id="PTTG_30323-t43_2">
    <property type="protein sequence ID" value="PTTG_30323-t43_2-p1"/>
    <property type="gene ID" value="PTTG_30323"/>
</dbReference>
<keyword evidence="7" id="KW-0449">Lipoprotein</keyword>
<evidence type="ECO:0000256" key="10">
    <source>
        <dbReference type="ARBA" id="ARBA00048494"/>
    </source>
</evidence>
<evidence type="ECO:0000256" key="5">
    <source>
        <dbReference type="ARBA" id="ARBA00023277"/>
    </source>
</evidence>
<dbReference type="PROSITE" id="PS51677">
    <property type="entry name" value="NODB"/>
    <property type="match status" value="1"/>
</dbReference>
<keyword evidence="4" id="KW-0146">Chitin degradation</keyword>
<comment type="catalytic activity">
    <reaction evidence="10">
        <text>[(1-&gt;4)-N-acetyl-beta-D-glucosaminyl](n) + n H2O = chitosan + n acetate</text>
        <dbReference type="Rhea" id="RHEA:10464"/>
        <dbReference type="Rhea" id="RHEA-COMP:9593"/>
        <dbReference type="Rhea" id="RHEA-COMP:9597"/>
        <dbReference type="ChEBI" id="CHEBI:15377"/>
        <dbReference type="ChEBI" id="CHEBI:17029"/>
        <dbReference type="ChEBI" id="CHEBI:30089"/>
        <dbReference type="ChEBI" id="CHEBI:57704"/>
        <dbReference type="EC" id="3.5.1.41"/>
    </reaction>
    <physiologicalReaction direction="left-to-right" evidence="10">
        <dbReference type="Rhea" id="RHEA:10465"/>
    </physiologicalReaction>
</comment>
<dbReference type="GO" id="GO:0005886">
    <property type="term" value="C:plasma membrane"/>
    <property type="evidence" value="ECO:0007669"/>
    <property type="project" value="UniProtKB-SubCell"/>
</dbReference>
<keyword evidence="11" id="KW-0732">Signal</keyword>
<keyword evidence="3" id="KW-0336">GPI-anchor</keyword>
<evidence type="ECO:0000313" key="15">
    <source>
        <dbReference type="Proteomes" id="UP000005240"/>
    </source>
</evidence>
<comment type="subcellular location">
    <subcellularLocation>
        <location evidence="2">Cell membrane</location>
        <topology evidence="2">Lipid-anchor</topology>
        <topology evidence="2">GPI-anchor</topology>
    </subcellularLocation>
</comment>
<keyword evidence="3" id="KW-0472">Membrane</keyword>
<evidence type="ECO:0000256" key="8">
    <source>
        <dbReference type="ARBA" id="ARBA00023326"/>
    </source>
</evidence>
<reference evidence="14" key="4">
    <citation type="submission" date="2025-05" db="UniProtKB">
        <authorList>
            <consortium name="EnsemblFungi"/>
        </authorList>
    </citation>
    <scope>IDENTIFICATION</scope>
    <source>
        <strain evidence="14">isolate 1-1 / race 1 (BBBD)</strain>
    </source>
</reference>
<gene>
    <name evidence="13" type="ORF">PTTG_30323</name>
</gene>
<evidence type="ECO:0000256" key="3">
    <source>
        <dbReference type="ARBA" id="ARBA00022622"/>
    </source>
</evidence>
<keyword evidence="6" id="KW-0170">Cobalt</keyword>
<accession>A0A180G1J4</accession>
<comment type="cofactor">
    <cofactor evidence="1">
        <name>Co(2+)</name>
        <dbReference type="ChEBI" id="CHEBI:48828"/>
    </cofactor>
</comment>
<dbReference type="EC" id="3.5.1.41" evidence="9"/>
<feature type="domain" description="NodB homology" evidence="12">
    <location>
        <begin position="170"/>
        <end position="297"/>
    </location>
</feature>
<evidence type="ECO:0000313" key="14">
    <source>
        <dbReference type="EnsemblFungi" id="PTTG_30323-t43_2-p1"/>
    </source>
</evidence>
<evidence type="ECO:0000256" key="9">
    <source>
        <dbReference type="ARBA" id="ARBA00024056"/>
    </source>
</evidence>
<dbReference type="InterPro" id="IPR050248">
    <property type="entry name" value="Polysacc_deacetylase_ArnD"/>
</dbReference>
<organism evidence="13">
    <name type="scientific">Puccinia triticina (isolate 1-1 / race 1 (BBBD))</name>
    <name type="common">Brown leaf rust fungus</name>
    <dbReference type="NCBI Taxonomy" id="630390"/>
    <lineage>
        <taxon>Eukaryota</taxon>
        <taxon>Fungi</taxon>
        <taxon>Dikarya</taxon>
        <taxon>Basidiomycota</taxon>
        <taxon>Pucciniomycotina</taxon>
        <taxon>Pucciniomycetes</taxon>
        <taxon>Pucciniales</taxon>
        <taxon>Pucciniaceae</taxon>
        <taxon>Puccinia</taxon>
    </lineage>
</organism>
<feature type="chain" id="PRO_5008109483" description="chitin deacetylase" evidence="11">
    <location>
        <begin position="33"/>
        <end position="386"/>
    </location>
</feature>
<evidence type="ECO:0000256" key="7">
    <source>
        <dbReference type="ARBA" id="ARBA00023288"/>
    </source>
</evidence>
<dbReference type="STRING" id="630390.A0A180G1J4"/>
<dbReference type="AlphaFoldDB" id="A0A180G1J4"/>
<dbReference type="PANTHER" id="PTHR10587">
    <property type="entry name" value="GLYCOSYL TRANSFERASE-RELATED"/>
    <property type="match status" value="1"/>
</dbReference>
<dbReference type="GO" id="GO:0000272">
    <property type="term" value="P:polysaccharide catabolic process"/>
    <property type="evidence" value="ECO:0007669"/>
    <property type="project" value="UniProtKB-KW"/>
</dbReference>
<dbReference type="Proteomes" id="UP000005240">
    <property type="component" value="Unassembled WGS sequence"/>
</dbReference>
<reference evidence="13" key="1">
    <citation type="submission" date="2009-11" db="EMBL/GenBank/DDBJ databases">
        <authorList>
            <consortium name="The Broad Institute Genome Sequencing Platform"/>
            <person name="Ward D."/>
            <person name="Feldgarden M."/>
            <person name="Earl A."/>
            <person name="Young S.K."/>
            <person name="Zeng Q."/>
            <person name="Koehrsen M."/>
            <person name="Alvarado L."/>
            <person name="Berlin A."/>
            <person name="Bochicchio J."/>
            <person name="Borenstein D."/>
            <person name="Chapman S.B."/>
            <person name="Chen Z."/>
            <person name="Engels R."/>
            <person name="Freedman E."/>
            <person name="Gellesch M."/>
            <person name="Goldberg J."/>
            <person name="Griggs A."/>
            <person name="Gujja S."/>
            <person name="Heilman E."/>
            <person name="Heiman D."/>
            <person name="Hepburn T."/>
            <person name="Howarth C."/>
            <person name="Jen D."/>
            <person name="Larson L."/>
            <person name="Lewis B."/>
            <person name="Mehta T."/>
            <person name="Park D."/>
            <person name="Pearson M."/>
            <person name="Roberts A."/>
            <person name="Saif S."/>
            <person name="Shea T."/>
            <person name="Shenoy N."/>
            <person name="Sisk P."/>
            <person name="Stolte C."/>
            <person name="Sykes S."/>
            <person name="Thomson T."/>
            <person name="Walk T."/>
            <person name="White J."/>
            <person name="Yandava C."/>
            <person name="Izard J."/>
            <person name="Baranova O.V."/>
            <person name="Blanton J.M."/>
            <person name="Tanner A.C."/>
            <person name="Dewhirst F.E."/>
            <person name="Haas B."/>
            <person name="Nusbaum C."/>
            <person name="Birren B."/>
        </authorList>
    </citation>
    <scope>NUCLEOTIDE SEQUENCE [LARGE SCALE GENOMIC DNA]</scope>
    <source>
        <strain evidence="13">1-1 BBBD Race 1</strain>
    </source>
</reference>
<sequence>MIGTVFGHHRRLAVILTMCSLGWMLTIELGGGQEAGSAGSRLSASLRRQYPGTPTTATSAGLDWLGRGGRRASMRFRAETYPGPATIGPRPKREWIRRLQFVHRHAPPALQTALALPPAGLMKDGYVVYPSQVSAGGGPAGACSWENSGCLRTPEHGFNESFDIVHPDPNTWVVNFDDGPLPPSETLYKILDELELKATHFWIGGNVLKYRELALKAARRGDHLAVHTWSHSHLTSLTNHQILGELGWTMQIIADLTGKVPRFFRPPYGNIDNRVRAIAKHVFGLETVIWNWDSVDWGLNQTYATGDQVDRPEGAALGRTVAQVAEDIARFAGQPAAAGLILEHELSLEAVEAFRLSFGAVRARHFGAVGPLPVCLEGGQAAWYQQ</sequence>
<dbReference type="GO" id="GO:0006032">
    <property type="term" value="P:chitin catabolic process"/>
    <property type="evidence" value="ECO:0007669"/>
    <property type="project" value="UniProtKB-KW"/>
</dbReference>
<dbReference type="OrthoDB" id="407355at2759"/>
<dbReference type="PANTHER" id="PTHR10587:SF135">
    <property type="entry name" value="CHITIN DEACETYLASE 3"/>
    <property type="match status" value="1"/>
</dbReference>
<evidence type="ECO:0000313" key="13">
    <source>
        <dbReference type="EMBL" id="OAV85713.1"/>
    </source>
</evidence>
<dbReference type="EMBL" id="ADAS02002904">
    <property type="protein sequence ID" value="OAV85713.1"/>
    <property type="molecule type" value="Genomic_DNA"/>
</dbReference>